<sequence length="175" mass="19533">MKQKALETAIRSSLIPLLSEQGVALPVVGAFQPTKQGRVDNGIYFFPINRGKRGWQSRKYQSVGQGLTATETQFNESMYQFQAFVEDDLKDDDQLLAADVLAVVRGVLQSMKFTQAMTAAGIGVQRPTEIVTPSFINDRDNFEFNPNFTVIFSHQRSITQATAIIEQVTSGIHRF</sequence>
<evidence type="ECO:0000313" key="1">
    <source>
        <dbReference type="EMBL" id="VFR32556.1"/>
    </source>
</evidence>
<reference evidence="1" key="1">
    <citation type="submission" date="2019-03" db="EMBL/GenBank/DDBJ databases">
        <authorList>
            <person name="Danneels B."/>
        </authorList>
    </citation>
    <scope>NUCLEOTIDE SEQUENCE</scope>
</reference>
<dbReference type="Pfam" id="PF22756">
    <property type="entry name" value="E217_gp29"/>
    <property type="match status" value="1"/>
</dbReference>
<name>A0A484Q3W6_9ZZZZ</name>
<dbReference type="AlphaFoldDB" id="A0A484Q3W6"/>
<protein>
    <recommendedName>
        <fullName evidence="2">Phage protein</fullName>
    </recommendedName>
</protein>
<organism evidence="1">
    <name type="scientific">plant metagenome</name>
    <dbReference type="NCBI Taxonomy" id="1297885"/>
    <lineage>
        <taxon>unclassified sequences</taxon>
        <taxon>metagenomes</taxon>
        <taxon>organismal metagenomes</taxon>
    </lineage>
</organism>
<dbReference type="InterPro" id="IPR054447">
    <property type="entry name" value="Gp29-like"/>
</dbReference>
<proteinExistence type="predicted"/>
<gene>
    <name evidence="1" type="ORF">BER1_1127</name>
</gene>
<accession>A0A484Q3W6</accession>
<dbReference type="EMBL" id="CAADIE010000001">
    <property type="protein sequence ID" value="VFR32556.1"/>
    <property type="molecule type" value="Genomic_DNA"/>
</dbReference>
<evidence type="ECO:0008006" key="2">
    <source>
        <dbReference type="Google" id="ProtNLM"/>
    </source>
</evidence>